<sequence length="497" mass="55728">MWTRLTLRHRIFLLLAALVVVTLAGGLITIWHTRGTDALFANLVDKNLASLRAAAALENSLLQQKGFLTYFFLDSNPDWLEKLRLHHDKFQQALKEARNFDSNEIMQDILSQIDSSYQEFYLLREGVIGLYQAGRREDGARAHQELRRQFAAIQELCQRYRVVHEYAISRARSESQTRAHFVNTLAFSAVIGVVGLGLLLLYVLIRQVLEPIRRLAAETGPGQEINPVGDEVAALSQRVHTLMEDVDQAQSELVRSQETLLQTEKLALVGKLAAGVAHSIRNPLTSVKMRLFSLQRTLDLNPTQKEDLEVISEEIRHIDTIVRHFLEFSRPPKLKMQRLSLSEVVDRTLTLLRQRLESYGVKVELYRQGRLPETLGDPEQLQEVLVNLILNACEAMGRGGVITIRETRGQAASVGPVAMVSVSDTGPGIPPSIRDKIFQPFFSTKEEGTGLGLSLASRIVQEHGGWITLESRKGAGANFIITLPLRDEDYGHNPHSG</sequence>
<evidence type="ECO:0000256" key="9">
    <source>
        <dbReference type="SAM" id="Coils"/>
    </source>
</evidence>
<keyword evidence="10" id="KW-1133">Transmembrane helix</keyword>
<keyword evidence="10" id="KW-0812">Transmembrane</keyword>
<evidence type="ECO:0000256" key="1">
    <source>
        <dbReference type="ARBA" id="ARBA00000085"/>
    </source>
</evidence>
<dbReference type="InterPro" id="IPR036890">
    <property type="entry name" value="HATPase_C_sf"/>
</dbReference>
<evidence type="ECO:0000256" key="4">
    <source>
        <dbReference type="ARBA" id="ARBA00022679"/>
    </source>
</evidence>
<reference evidence="12" key="1">
    <citation type="journal article" date="2020" name="mSystems">
        <title>Genome- and Community-Level Interaction Insights into Carbon Utilization and Element Cycling Functions of Hydrothermarchaeota in Hydrothermal Sediment.</title>
        <authorList>
            <person name="Zhou Z."/>
            <person name="Liu Y."/>
            <person name="Xu W."/>
            <person name="Pan J."/>
            <person name="Luo Z.H."/>
            <person name="Li M."/>
        </authorList>
    </citation>
    <scope>NUCLEOTIDE SEQUENCE [LARGE SCALE GENOMIC DNA]</scope>
    <source>
        <strain evidence="12">SpSt-853</strain>
    </source>
</reference>
<dbReference type="PANTHER" id="PTHR43065">
    <property type="entry name" value="SENSOR HISTIDINE KINASE"/>
    <property type="match status" value="1"/>
</dbReference>
<dbReference type="SMART" id="SM00387">
    <property type="entry name" value="HATPase_c"/>
    <property type="match status" value="1"/>
</dbReference>
<evidence type="ECO:0000256" key="8">
    <source>
        <dbReference type="ARBA" id="ARBA00023012"/>
    </source>
</evidence>
<dbReference type="EMBL" id="DTKJ01000074">
    <property type="protein sequence ID" value="HGZ12655.1"/>
    <property type="molecule type" value="Genomic_DNA"/>
</dbReference>
<name>A0A7C5AN29_9BACT</name>
<protein>
    <recommendedName>
        <fullName evidence="2">histidine kinase</fullName>
        <ecNumber evidence="2">2.7.13.3</ecNumber>
    </recommendedName>
</protein>
<comment type="caution">
    <text evidence="12">The sequence shown here is derived from an EMBL/GenBank/DDBJ whole genome shotgun (WGS) entry which is preliminary data.</text>
</comment>
<keyword evidence="10" id="KW-0472">Membrane</keyword>
<dbReference type="SUPFAM" id="SSF55874">
    <property type="entry name" value="ATPase domain of HSP90 chaperone/DNA topoisomerase II/histidine kinase"/>
    <property type="match status" value="1"/>
</dbReference>
<evidence type="ECO:0000256" key="10">
    <source>
        <dbReference type="SAM" id="Phobius"/>
    </source>
</evidence>
<dbReference type="InterPro" id="IPR005467">
    <property type="entry name" value="His_kinase_dom"/>
</dbReference>
<evidence type="ECO:0000256" key="5">
    <source>
        <dbReference type="ARBA" id="ARBA00022741"/>
    </source>
</evidence>
<dbReference type="Gene3D" id="1.10.287.130">
    <property type="match status" value="1"/>
</dbReference>
<evidence type="ECO:0000259" key="11">
    <source>
        <dbReference type="PROSITE" id="PS50109"/>
    </source>
</evidence>
<dbReference type="SMART" id="SM00388">
    <property type="entry name" value="HisKA"/>
    <property type="match status" value="1"/>
</dbReference>
<proteinExistence type="predicted"/>
<dbReference type="InterPro" id="IPR036097">
    <property type="entry name" value="HisK_dim/P_sf"/>
</dbReference>
<keyword evidence="6 12" id="KW-0418">Kinase</keyword>
<dbReference type="GO" id="GO:0000155">
    <property type="term" value="F:phosphorelay sensor kinase activity"/>
    <property type="evidence" value="ECO:0007669"/>
    <property type="project" value="InterPro"/>
</dbReference>
<dbReference type="Pfam" id="PF02518">
    <property type="entry name" value="HATPase_c"/>
    <property type="match status" value="1"/>
</dbReference>
<feature type="coiled-coil region" evidence="9">
    <location>
        <begin position="232"/>
        <end position="266"/>
    </location>
</feature>
<evidence type="ECO:0000256" key="6">
    <source>
        <dbReference type="ARBA" id="ARBA00022777"/>
    </source>
</evidence>
<keyword evidence="3" id="KW-0597">Phosphoprotein</keyword>
<evidence type="ECO:0000313" key="12">
    <source>
        <dbReference type="EMBL" id="HGZ12655.1"/>
    </source>
</evidence>
<dbReference type="SUPFAM" id="SSF47384">
    <property type="entry name" value="Homodimeric domain of signal transducing histidine kinase"/>
    <property type="match status" value="1"/>
</dbReference>
<keyword evidence="4" id="KW-0808">Transferase</keyword>
<feature type="domain" description="Histidine kinase" evidence="11">
    <location>
        <begin position="275"/>
        <end position="487"/>
    </location>
</feature>
<gene>
    <name evidence="12" type="ORF">ENW48_10650</name>
</gene>
<organism evidence="12">
    <name type="scientific">Desulfobacca acetoxidans</name>
    <dbReference type="NCBI Taxonomy" id="60893"/>
    <lineage>
        <taxon>Bacteria</taxon>
        <taxon>Pseudomonadati</taxon>
        <taxon>Thermodesulfobacteriota</taxon>
        <taxon>Desulfobaccia</taxon>
        <taxon>Desulfobaccales</taxon>
        <taxon>Desulfobaccaceae</taxon>
        <taxon>Desulfobacca</taxon>
    </lineage>
</organism>
<feature type="transmembrane region" description="Helical" evidence="10">
    <location>
        <begin position="185"/>
        <end position="205"/>
    </location>
</feature>
<dbReference type="PRINTS" id="PR00344">
    <property type="entry name" value="BCTRLSENSOR"/>
</dbReference>
<dbReference type="Gene3D" id="3.30.565.10">
    <property type="entry name" value="Histidine kinase-like ATPase, C-terminal domain"/>
    <property type="match status" value="1"/>
</dbReference>
<dbReference type="Pfam" id="PF00512">
    <property type="entry name" value="HisKA"/>
    <property type="match status" value="1"/>
</dbReference>
<dbReference type="InterPro" id="IPR003594">
    <property type="entry name" value="HATPase_dom"/>
</dbReference>
<evidence type="ECO:0000256" key="2">
    <source>
        <dbReference type="ARBA" id="ARBA00012438"/>
    </source>
</evidence>
<accession>A0A7C5AN29</accession>
<keyword evidence="9" id="KW-0175">Coiled coil</keyword>
<dbReference type="PROSITE" id="PS50109">
    <property type="entry name" value="HIS_KIN"/>
    <property type="match status" value="1"/>
</dbReference>
<comment type="catalytic activity">
    <reaction evidence="1">
        <text>ATP + protein L-histidine = ADP + protein N-phospho-L-histidine.</text>
        <dbReference type="EC" id="2.7.13.3"/>
    </reaction>
</comment>
<dbReference type="CDD" id="cd00082">
    <property type="entry name" value="HisKA"/>
    <property type="match status" value="1"/>
</dbReference>
<evidence type="ECO:0000256" key="3">
    <source>
        <dbReference type="ARBA" id="ARBA00022553"/>
    </source>
</evidence>
<dbReference type="EC" id="2.7.13.3" evidence="2"/>
<keyword evidence="7" id="KW-0067">ATP-binding</keyword>
<evidence type="ECO:0000256" key="7">
    <source>
        <dbReference type="ARBA" id="ARBA00022840"/>
    </source>
</evidence>
<dbReference type="InterPro" id="IPR003661">
    <property type="entry name" value="HisK_dim/P_dom"/>
</dbReference>
<keyword evidence="8" id="KW-0902">Two-component regulatory system</keyword>
<keyword evidence="5" id="KW-0547">Nucleotide-binding</keyword>
<dbReference type="GO" id="GO:0005524">
    <property type="term" value="F:ATP binding"/>
    <property type="evidence" value="ECO:0007669"/>
    <property type="project" value="UniProtKB-KW"/>
</dbReference>
<dbReference type="InterPro" id="IPR004358">
    <property type="entry name" value="Sig_transdc_His_kin-like_C"/>
</dbReference>
<dbReference type="AlphaFoldDB" id="A0A7C5AN29"/>
<dbReference type="PANTHER" id="PTHR43065:SF10">
    <property type="entry name" value="PEROXIDE STRESS-ACTIVATED HISTIDINE KINASE MAK3"/>
    <property type="match status" value="1"/>
</dbReference>